<evidence type="ECO:0000313" key="3">
    <source>
        <dbReference type="EMBL" id="QDT14832.1"/>
    </source>
</evidence>
<dbReference type="Proteomes" id="UP000318741">
    <property type="component" value="Chromosome"/>
</dbReference>
<proteinExistence type="predicted"/>
<feature type="signal peptide" evidence="2">
    <location>
        <begin position="1"/>
        <end position="35"/>
    </location>
</feature>
<name>A0A517P637_9PLAN</name>
<reference evidence="3 4" key="1">
    <citation type="submission" date="2019-02" db="EMBL/GenBank/DDBJ databases">
        <title>Deep-cultivation of Planctomycetes and their phenomic and genomic characterization uncovers novel biology.</title>
        <authorList>
            <person name="Wiegand S."/>
            <person name="Jogler M."/>
            <person name="Boedeker C."/>
            <person name="Pinto D."/>
            <person name="Vollmers J."/>
            <person name="Rivas-Marin E."/>
            <person name="Kohn T."/>
            <person name="Peeters S.H."/>
            <person name="Heuer A."/>
            <person name="Rast P."/>
            <person name="Oberbeckmann S."/>
            <person name="Bunk B."/>
            <person name="Jeske O."/>
            <person name="Meyerdierks A."/>
            <person name="Storesund J.E."/>
            <person name="Kallscheuer N."/>
            <person name="Luecker S."/>
            <person name="Lage O.M."/>
            <person name="Pohl T."/>
            <person name="Merkel B.J."/>
            <person name="Hornburger P."/>
            <person name="Mueller R.-W."/>
            <person name="Bruemmer F."/>
            <person name="Labrenz M."/>
            <person name="Spormann A.M."/>
            <person name="Op den Camp H."/>
            <person name="Overmann J."/>
            <person name="Amann R."/>
            <person name="Jetten M.S.M."/>
            <person name="Mascher T."/>
            <person name="Medema M.H."/>
            <person name="Devos D.P."/>
            <person name="Kaster A.-K."/>
            <person name="Ovreas L."/>
            <person name="Rohde M."/>
            <person name="Galperin M.Y."/>
            <person name="Jogler C."/>
        </authorList>
    </citation>
    <scope>NUCLEOTIDE SEQUENCE [LARGE SCALE GENOMIC DNA]</scope>
    <source>
        <strain evidence="3 4">CA12</strain>
    </source>
</reference>
<organism evidence="3 4">
    <name type="scientific">Alienimonas californiensis</name>
    <dbReference type="NCBI Taxonomy" id="2527989"/>
    <lineage>
        <taxon>Bacteria</taxon>
        <taxon>Pseudomonadati</taxon>
        <taxon>Planctomycetota</taxon>
        <taxon>Planctomycetia</taxon>
        <taxon>Planctomycetales</taxon>
        <taxon>Planctomycetaceae</taxon>
        <taxon>Alienimonas</taxon>
    </lineage>
</organism>
<accession>A0A517P637</accession>
<gene>
    <name evidence="3" type="ORF">CA12_09120</name>
</gene>
<feature type="region of interest" description="Disordered" evidence="1">
    <location>
        <begin position="183"/>
        <end position="236"/>
    </location>
</feature>
<dbReference type="InterPro" id="IPR006311">
    <property type="entry name" value="TAT_signal"/>
</dbReference>
<feature type="compositionally biased region" description="Low complexity" evidence="1">
    <location>
        <begin position="36"/>
        <end position="48"/>
    </location>
</feature>
<protein>
    <recommendedName>
        <fullName evidence="5">4Fe-4S ferredoxin-type domain-containing protein</fullName>
    </recommendedName>
</protein>
<evidence type="ECO:0000313" key="4">
    <source>
        <dbReference type="Proteomes" id="UP000318741"/>
    </source>
</evidence>
<feature type="region of interest" description="Disordered" evidence="1">
    <location>
        <begin position="36"/>
        <end position="132"/>
    </location>
</feature>
<feature type="compositionally biased region" description="Low complexity" evidence="1">
    <location>
        <begin position="55"/>
        <end position="68"/>
    </location>
</feature>
<evidence type="ECO:0000256" key="2">
    <source>
        <dbReference type="SAM" id="SignalP"/>
    </source>
</evidence>
<dbReference type="KEGG" id="acaf:CA12_09120"/>
<evidence type="ECO:0000256" key="1">
    <source>
        <dbReference type="SAM" id="MobiDB-lite"/>
    </source>
</evidence>
<evidence type="ECO:0008006" key="5">
    <source>
        <dbReference type="Google" id="ProtNLM"/>
    </source>
</evidence>
<dbReference type="PROSITE" id="PS51318">
    <property type="entry name" value="TAT"/>
    <property type="match status" value="1"/>
</dbReference>
<dbReference type="AlphaFoldDB" id="A0A517P637"/>
<dbReference type="EMBL" id="CP036265">
    <property type="protein sequence ID" value="QDT14832.1"/>
    <property type="molecule type" value="Genomic_DNA"/>
</dbReference>
<keyword evidence="4" id="KW-1185">Reference proteome</keyword>
<feature type="compositionally biased region" description="Low complexity" evidence="1">
    <location>
        <begin position="99"/>
        <end position="113"/>
    </location>
</feature>
<sequence precursor="true">MPPAALPPLPRPDRRRAGAALAAVGLLSLAGAAPAEPPALAAPDAGGDSFADPHAVPGLAAPSLAGPADRFEPTPAPLPTAPLRTEPWPSLAAPSAESLRAPAPERFAAPPAELAEDAADEDKPDHRGWLSFSPRRVRTASNYAGFTDFGDSFVGGPSGGASFYEGSLGGGYGDGGYPGGGYADGGYVESPTPTLAPEPDPISSPRTAYRSQDLENVGPAPAPLPIPMGPADDPALADGGFDPVPARLAPPRPAPPAVDDAPLRRPSYALPSDTVIRNGVPVRDLRSPEPPPYAPHVDGDSYPYGANRYGAGAPLPPTGLPFGDPYGDRYGESYGNPYAGLGGFGAGPIASLGSAGGMCELGLCDGAVPLFTRVEIEDPDHVHPLAVRQVVAVADPRIPAPPIGLAKLFHRECKGCLHGCRECDALCDDGCALVFVEICVPPCQPEEVKVTRHGYRVHLDFGKYEVTLTSRDGYVRVDYDD</sequence>
<dbReference type="RefSeq" id="WP_145357687.1">
    <property type="nucleotide sequence ID" value="NZ_CP036265.1"/>
</dbReference>
<dbReference type="OrthoDB" id="212860at2"/>
<keyword evidence="2" id="KW-0732">Signal</keyword>
<feature type="chain" id="PRO_5022008928" description="4Fe-4S ferredoxin-type domain-containing protein" evidence="2">
    <location>
        <begin position="36"/>
        <end position="481"/>
    </location>
</feature>